<evidence type="ECO:0000313" key="4">
    <source>
        <dbReference type="EMBL" id="MBB5959703.1"/>
    </source>
</evidence>
<evidence type="ECO:0000313" key="5">
    <source>
        <dbReference type="Proteomes" id="UP000547510"/>
    </source>
</evidence>
<dbReference type="InterPro" id="IPR050493">
    <property type="entry name" value="FAD-dep_Monooxygenase_BioMet"/>
</dbReference>
<dbReference type="InterPro" id="IPR036188">
    <property type="entry name" value="FAD/NAD-bd_sf"/>
</dbReference>
<dbReference type="Pfam" id="PF01494">
    <property type="entry name" value="FAD_binding_3"/>
    <property type="match status" value="1"/>
</dbReference>
<dbReference type="RefSeq" id="WP_184696847.1">
    <property type="nucleotide sequence ID" value="NZ_JACHJN010000012.1"/>
</dbReference>
<comment type="caution">
    <text evidence="4">The sequence shown here is derived from an EMBL/GenBank/DDBJ whole genome shotgun (WGS) entry which is preliminary data.</text>
</comment>
<protein>
    <submittedName>
        <fullName evidence="4">2-polyprenyl-6-methoxyphenol hydroxylase-like FAD-dependent oxidoreductase</fullName>
    </submittedName>
</protein>
<evidence type="ECO:0000256" key="2">
    <source>
        <dbReference type="ARBA" id="ARBA00023033"/>
    </source>
</evidence>
<dbReference type="AlphaFoldDB" id="A0A841CS59"/>
<feature type="domain" description="FAD-binding" evidence="3">
    <location>
        <begin position="17"/>
        <end position="356"/>
    </location>
</feature>
<dbReference type="PRINTS" id="PR00420">
    <property type="entry name" value="RNGMNOXGNASE"/>
</dbReference>
<dbReference type="PANTHER" id="PTHR13789">
    <property type="entry name" value="MONOOXYGENASE"/>
    <property type="match status" value="1"/>
</dbReference>
<dbReference type="Proteomes" id="UP000547510">
    <property type="component" value="Unassembled WGS sequence"/>
</dbReference>
<name>A0A841CS59_9PSEU</name>
<keyword evidence="1" id="KW-0560">Oxidoreductase</keyword>
<dbReference type="EMBL" id="JACHJN010000012">
    <property type="protein sequence ID" value="MBB5959703.1"/>
    <property type="molecule type" value="Genomic_DNA"/>
</dbReference>
<gene>
    <name evidence="4" type="ORF">FHS29_006324</name>
</gene>
<evidence type="ECO:0000256" key="1">
    <source>
        <dbReference type="ARBA" id="ARBA00023002"/>
    </source>
</evidence>
<keyword evidence="5" id="KW-1185">Reference proteome</keyword>
<dbReference type="SUPFAM" id="SSF51905">
    <property type="entry name" value="FAD/NAD(P)-binding domain"/>
    <property type="match status" value="1"/>
</dbReference>
<dbReference type="PANTHER" id="PTHR13789:SF309">
    <property type="entry name" value="PUTATIVE (AFU_ORTHOLOGUE AFUA_6G14510)-RELATED"/>
    <property type="match status" value="1"/>
</dbReference>
<sequence>MSPAELNPHDPGRSDVEIEVCVVGGGPTALYAALRCARAGRSVVLLSAKAGFEPAGTGIAPLVAPPTLALLAAEGVEAELEEGGQRVLGVEDHGSTGVLSAWRYADHDGIDRPHGLTVPTGTLTQALLARLRAEPAAEVRAGETVTAVEQDDHGVTVTGTGARIRARYLIAADGRRSAVRDLVGIPVTESTFDRPAWLSVVPAVPDREPVLVVRHRAPRALFAIPTPRRTVAVVWSPDRDGEEPLDRGGSAVLAEQVKAVDPELSDWLSEVADRTSPPVRLGFSLWRAASWRVGRVLLLGETANGFHTLGGQGLNQSLQSAASLARAVDDALRPGGAARIDDYERVRRPYVERLQDTQWQVRALRSYSTAPPERGAHQDFIGVMTRLQPELAEQLARPA</sequence>
<keyword evidence="2" id="KW-0503">Monooxygenase</keyword>
<evidence type="ECO:0000259" key="3">
    <source>
        <dbReference type="Pfam" id="PF01494"/>
    </source>
</evidence>
<dbReference type="GO" id="GO:0004497">
    <property type="term" value="F:monooxygenase activity"/>
    <property type="evidence" value="ECO:0007669"/>
    <property type="project" value="UniProtKB-KW"/>
</dbReference>
<proteinExistence type="predicted"/>
<dbReference type="GO" id="GO:0071949">
    <property type="term" value="F:FAD binding"/>
    <property type="evidence" value="ECO:0007669"/>
    <property type="project" value="InterPro"/>
</dbReference>
<accession>A0A841CS59</accession>
<organism evidence="4 5">
    <name type="scientific">Saccharothrix tamanrassetensis</name>
    <dbReference type="NCBI Taxonomy" id="1051531"/>
    <lineage>
        <taxon>Bacteria</taxon>
        <taxon>Bacillati</taxon>
        <taxon>Actinomycetota</taxon>
        <taxon>Actinomycetes</taxon>
        <taxon>Pseudonocardiales</taxon>
        <taxon>Pseudonocardiaceae</taxon>
        <taxon>Saccharothrix</taxon>
    </lineage>
</organism>
<dbReference type="InterPro" id="IPR002938">
    <property type="entry name" value="FAD-bd"/>
</dbReference>
<dbReference type="Gene3D" id="3.50.50.60">
    <property type="entry name" value="FAD/NAD(P)-binding domain"/>
    <property type="match status" value="2"/>
</dbReference>
<reference evidence="4 5" key="1">
    <citation type="submission" date="2020-08" db="EMBL/GenBank/DDBJ databases">
        <title>Genomic Encyclopedia of Type Strains, Phase III (KMG-III): the genomes of soil and plant-associated and newly described type strains.</title>
        <authorList>
            <person name="Whitman W."/>
        </authorList>
    </citation>
    <scope>NUCLEOTIDE SEQUENCE [LARGE SCALE GENOMIC DNA]</scope>
    <source>
        <strain evidence="4 5">CECT 8640</strain>
    </source>
</reference>